<dbReference type="RefSeq" id="XP_062629396.1">
    <property type="nucleotide sequence ID" value="XM_062773412.1"/>
</dbReference>
<dbReference type="SUPFAM" id="SSF51197">
    <property type="entry name" value="Clavaminate synthase-like"/>
    <property type="match status" value="1"/>
</dbReference>
<dbReference type="GeneID" id="87810069"/>
<dbReference type="PANTHER" id="PTHR30613:SF1">
    <property type="entry name" value="DUF1479 DOMAIN PROTEIN (AFU_ORTHOLOGUE AFUA_5G09280)"/>
    <property type="match status" value="1"/>
</dbReference>
<evidence type="ECO:0000313" key="1">
    <source>
        <dbReference type="EMBL" id="WOO83370.1"/>
    </source>
</evidence>
<organism evidence="1 2">
    <name type="scientific">Vanrija pseudolonga</name>
    <dbReference type="NCBI Taxonomy" id="143232"/>
    <lineage>
        <taxon>Eukaryota</taxon>
        <taxon>Fungi</taxon>
        <taxon>Dikarya</taxon>
        <taxon>Basidiomycota</taxon>
        <taxon>Agaricomycotina</taxon>
        <taxon>Tremellomycetes</taxon>
        <taxon>Trichosporonales</taxon>
        <taxon>Trichosporonaceae</taxon>
        <taxon>Vanrija</taxon>
    </lineage>
</organism>
<accession>A0AAF1BMF8</accession>
<gene>
    <name evidence="1" type="ORF">LOC62_05G006894</name>
</gene>
<dbReference type="AlphaFoldDB" id="A0AAF1BMF8"/>
<protein>
    <submittedName>
        <fullName evidence="1">Uncharacterized protein</fullName>
    </submittedName>
</protein>
<sequence>MLATLPRAGRRALTTASLVSRAPLAPPYAHSARSSLAPPYAQHLDEPSTSNKLRAPYAFALAARENAPLPPTPAQWVAATVNTDSGRAWALSAWEETLAALVEQPAALPEIPFQALGSVLADPAVRDTVARTGGLVIRDVVRDQLAEAWASELASATQPAYHHPALVAARANTSVLSATSQTLRSLVPTATEAPFIQVDAASSSPSASTWAAESLWETAETASGPSTPVHAHLALGRTDLRVPTSAAAATYALLRPYFAPIRSRISFYSTAGYLEPANWRFRDSAAVDTELTHVRPVEVSLAPGDVLVTHAGLRVAPADGAGLVLPVHPLPSTPGNKAFVAAQRAAFEAGLPPPHATAAVVALEEGGDATWIDSVSGRRAMGYN</sequence>
<evidence type="ECO:0000313" key="2">
    <source>
        <dbReference type="Proteomes" id="UP000827549"/>
    </source>
</evidence>
<dbReference type="InterPro" id="IPR027443">
    <property type="entry name" value="IPNS-like_sf"/>
</dbReference>
<dbReference type="EMBL" id="CP086718">
    <property type="protein sequence ID" value="WOO83370.1"/>
    <property type="molecule type" value="Genomic_DNA"/>
</dbReference>
<reference evidence="1" key="1">
    <citation type="submission" date="2023-10" db="EMBL/GenBank/DDBJ databases">
        <authorList>
            <person name="Noh H."/>
        </authorList>
    </citation>
    <scope>NUCLEOTIDE SEQUENCE</scope>
    <source>
        <strain evidence="1">DUCC4014</strain>
    </source>
</reference>
<proteinExistence type="predicted"/>
<dbReference type="Gene3D" id="2.60.120.330">
    <property type="entry name" value="B-lactam Antibiotic, Isopenicillin N Synthase, Chain"/>
    <property type="match status" value="2"/>
</dbReference>
<dbReference type="InterPro" id="IPR010856">
    <property type="entry name" value="Gig2-like"/>
</dbReference>
<dbReference type="PANTHER" id="PTHR30613">
    <property type="entry name" value="UNCHARACTERIZED PROTEIN YBIU-RELATED"/>
    <property type="match status" value="1"/>
</dbReference>
<name>A0AAF1BMF8_9TREE</name>
<dbReference type="Proteomes" id="UP000827549">
    <property type="component" value="Chromosome 5"/>
</dbReference>
<keyword evidence="2" id="KW-1185">Reference proteome</keyword>